<comment type="caution">
    <text evidence="1">The sequence shown here is derived from an EMBL/GenBank/DDBJ whole genome shotgun (WGS) entry which is preliminary data.</text>
</comment>
<protein>
    <submittedName>
        <fullName evidence="1">Uncharacterized protein</fullName>
    </submittedName>
</protein>
<dbReference type="Proteomes" id="UP000273854">
    <property type="component" value="Unassembled WGS sequence"/>
</dbReference>
<proteinExistence type="predicted"/>
<evidence type="ECO:0000313" key="1">
    <source>
        <dbReference type="EMBL" id="RMT84145.1"/>
    </source>
</evidence>
<gene>
    <name evidence="1" type="ORF">ALP40_02545</name>
</gene>
<dbReference type="EMBL" id="RBTP01000012">
    <property type="protein sequence ID" value="RMT84145.1"/>
    <property type="molecule type" value="Genomic_DNA"/>
</dbReference>
<accession>A0A3M5PIL0</accession>
<evidence type="ECO:0000313" key="2">
    <source>
        <dbReference type="Proteomes" id="UP000273854"/>
    </source>
</evidence>
<name>A0A3M5PIL0_PSEVI</name>
<organism evidence="1 2">
    <name type="scientific">Pseudomonas viridiflava</name>
    <name type="common">Phytomonas viridiflava</name>
    <dbReference type="NCBI Taxonomy" id="33069"/>
    <lineage>
        <taxon>Bacteria</taxon>
        <taxon>Pseudomonadati</taxon>
        <taxon>Pseudomonadota</taxon>
        <taxon>Gammaproteobacteria</taxon>
        <taxon>Pseudomonadales</taxon>
        <taxon>Pseudomonadaceae</taxon>
        <taxon>Pseudomonas</taxon>
    </lineage>
</organism>
<reference evidence="1 2" key="1">
    <citation type="submission" date="2018-08" db="EMBL/GenBank/DDBJ databases">
        <title>Recombination of ecologically and evolutionarily significant loci maintains genetic cohesion in the Pseudomonas syringae species complex.</title>
        <authorList>
            <person name="Dillon M."/>
            <person name="Thakur S."/>
            <person name="Almeida R.N.D."/>
            <person name="Weir B.S."/>
            <person name="Guttman D.S."/>
        </authorList>
    </citation>
    <scope>NUCLEOTIDE SEQUENCE [LARGE SCALE GENOMIC DNA]</scope>
    <source>
        <strain evidence="1 2">ICMP 19473</strain>
    </source>
</reference>
<sequence length="83" mass="9492">MHFSYAKPLCLKGCQSNRSGYNVIADRADPRVQRGAMQRVALAKLMGLMNKAARFALESIVNFKFRLIHRYLPARRINDAILK</sequence>
<dbReference type="AlphaFoldDB" id="A0A3M5PIL0"/>